<dbReference type="SUPFAM" id="SSF53335">
    <property type="entry name" value="S-adenosyl-L-methionine-dependent methyltransferases"/>
    <property type="match status" value="1"/>
</dbReference>
<dbReference type="Gene3D" id="3.40.50.150">
    <property type="entry name" value="Vaccinia Virus protein VP39"/>
    <property type="match status" value="1"/>
</dbReference>
<feature type="domain" description="Methyltransferase type 11" evidence="1">
    <location>
        <begin position="43"/>
        <end position="138"/>
    </location>
</feature>
<evidence type="ECO:0000259" key="1">
    <source>
        <dbReference type="Pfam" id="PF08241"/>
    </source>
</evidence>
<dbReference type="Pfam" id="PF08241">
    <property type="entry name" value="Methyltransf_11"/>
    <property type="match status" value="1"/>
</dbReference>
<sequence length="254" mass="28982">MPAAYDTYDYPSYWDDREYEHKAEYYAIRTLLDKIPDIKTIIEIGAGYGRLFSSFSYRAKKIILSDPSASSLSLARKKIRNNKKAIFIQSSLENLPNQLRGGTSDLVIMVRVLHHIKDTQEAFKIVAKLLKENGFFILEFANKGHIKATLREFYKGNLTFPLDISPIDKSCKKSRKNKCLPFINYHPDAIIEQLKNAGFTIIEKLSVSNIRSTFLKKIITTATLIDIEKALQKPLSHLNFGPSIFILAKKHPIS</sequence>
<reference evidence="2 3" key="1">
    <citation type="submission" date="2017-09" db="EMBL/GenBank/DDBJ databases">
        <title>Depth-based differentiation of microbial function through sediment-hosted aquifers and enrichment of novel symbionts in the deep terrestrial subsurface.</title>
        <authorList>
            <person name="Probst A.J."/>
            <person name="Ladd B."/>
            <person name="Jarett J.K."/>
            <person name="Geller-Mcgrath D.E."/>
            <person name="Sieber C.M."/>
            <person name="Emerson J.B."/>
            <person name="Anantharaman K."/>
            <person name="Thomas B.C."/>
            <person name="Malmstrom R."/>
            <person name="Stieglmeier M."/>
            <person name="Klingl A."/>
            <person name="Woyke T."/>
            <person name="Ryan C.M."/>
            <person name="Banfield J.F."/>
        </authorList>
    </citation>
    <scope>NUCLEOTIDE SEQUENCE [LARGE SCALE GENOMIC DNA]</scope>
    <source>
        <strain evidence="2">CG22_combo_CG10-13_8_21_14_all_39_10</strain>
    </source>
</reference>
<evidence type="ECO:0000313" key="2">
    <source>
        <dbReference type="EMBL" id="PIP57699.1"/>
    </source>
</evidence>
<dbReference type="PANTHER" id="PTHR43861">
    <property type="entry name" value="TRANS-ACONITATE 2-METHYLTRANSFERASE-RELATED"/>
    <property type="match status" value="1"/>
</dbReference>
<comment type="caution">
    <text evidence="2">The sequence shown here is derived from an EMBL/GenBank/DDBJ whole genome shotgun (WGS) entry which is preliminary data.</text>
</comment>
<dbReference type="GO" id="GO:0008757">
    <property type="term" value="F:S-adenosylmethionine-dependent methyltransferase activity"/>
    <property type="evidence" value="ECO:0007669"/>
    <property type="project" value="InterPro"/>
</dbReference>
<dbReference type="Proteomes" id="UP000229847">
    <property type="component" value="Unassembled WGS sequence"/>
</dbReference>
<dbReference type="CDD" id="cd02440">
    <property type="entry name" value="AdoMet_MTases"/>
    <property type="match status" value="1"/>
</dbReference>
<protein>
    <recommendedName>
        <fullName evidence="1">Methyltransferase type 11 domain-containing protein</fullName>
    </recommendedName>
</protein>
<gene>
    <name evidence="2" type="ORF">COX03_01680</name>
</gene>
<dbReference type="InterPro" id="IPR013216">
    <property type="entry name" value="Methyltransf_11"/>
</dbReference>
<dbReference type="InterPro" id="IPR029063">
    <property type="entry name" value="SAM-dependent_MTases_sf"/>
</dbReference>
<accession>A0A2H0BJH0</accession>
<dbReference type="AlphaFoldDB" id="A0A2H0BJH0"/>
<dbReference type="EMBL" id="PCSW01000051">
    <property type="protein sequence ID" value="PIP57699.1"/>
    <property type="molecule type" value="Genomic_DNA"/>
</dbReference>
<organism evidence="2 3">
    <name type="scientific">Candidatus Woesebacteria bacterium CG22_combo_CG10-13_8_21_14_all_39_10</name>
    <dbReference type="NCBI Taxonomy" id="1975059"/>
    <lineage>
        <taxon>Bacteria</taxon>
        <taxon>Candidatus Woeseibacteriota</taxon>
    </lineage>
</organism>
<evidence type="ECO:0000313" key="3">
    <source>
        <dbReference type="Proteomes" id="UP000229847"/>
    </source>
</evidence>
<proteinExistence type="predicted"/>
<name>A0A2H0BJH0_9BACT</name>